<name>A0A4U8VUR8_9NOCA</name>
<dbReference type="Gene3D" id="3.40.50.1820">
    <property type="entry name" value="alpha/beta hydrolase"/>
    <property type="match status" value="1"/>
</dbReference>
<accession>A0A4U8VUR8</accession>
<dbReference type="AlphaFoldDB" id="A0A4U8VUR8"/>
<organism evidence="2 3">
    <name type="scientific">Nocardia cyriacigeorgica</name>
    <dbReference type="NCBI Taxonomy" id="135487"/>
    <lineage>
        <taxon>Bacteria</taxon>
        <taxon>Bacillati</taxon>
        <taxon>Actinomycetota</taxon>
        <taxon>Actinomycetes</taxon>
        <taxon>Mycobacteriales</taxon>
        <taxon>Nocardiaceae</taxon>
        <taxon>Nocardia</taxon>
    </lineage>
</organism>
<sequence>MAPDSAPIRETVRDYHAIPTRQLSCDGDGTTVVLLHGVYDRADTWHRVLECMARAGHRAVAVDLPPIHLRAAGEPILPALDAFVAAVVGAHDGEHGVILAGNSMGAGLTLRAALDPSLPIRVGVPIDVPGFGYRPLVRVTFGPYGPSETLLARIRLPRAMFGLRPAHSYTRRMLHYRGRASDPEHVRYFLDLFAAADPLGALAAAGRALLGEFDAGYPPGTPAPLLFVHGRGDKLIPFTAAYRAAARYPGAAVRILDTCGHCPQLDEPQLLTDLILDFDDTAHQPRLDHA</sequence>
<protein>
    <submittedName>
        <fullName evidence="2">2-hydroxy-6-oxononadienedioate/2-hydroxy-6-oxonon atrienedioate hydrolase</fullName>
        <ecNumber evidence="2">3.7.1.14</ecNumber>
    </submittedName>
</protein>
<keyword evidence="2" id="KW-0378">Hydrolase</keyword>
<dbReference type="Proteomes" id="UP000290439">
    <property type="component" value="Chromosome"/>
</dbReference>
<proteinExistence type="predicted"/>
<dbReference type="EMBL" id="LR215973">
    <property type="protein sequence ID" value="VFA97376.1"/>
    <property type="molecule type" value="Genomic_DNA"/>
</dbReference>
<dbReference type="GO" id="GO:0016787">
    <property type="term" value="F:hydrolase activity"/>
    <property type="evidence" value="ECO:0007669"/>
    <property type="project" value="UniProtKB-KW"/>
</dbReference>
<reference evidence="2 3" key="1">
    <citation type="submission" date="2019-02" db="EMBL/GenBank/DDBJ databases">
        <authorList>
            <consortium name="Pathogen Informatics"/>
        </authorList>
    </citation>
    <scope>NUCLEOTIDE SEQUENCE [LARGE SCALE GENOMIC DNA]</scope>
    <source>
        <strain evidence="2 3">3012STDY6756504</strain>
    </source>
</reference>
<dbReference type="InterPro" id="IPR029058">
    <property type="entry name" value="AB_hydrolase_fold"/>
</dbReference>
<gene>
    <name evidence="2" type="primary">mhpC</name>
    <name evidence="2" type="ORF">NCTC10797_01139</name>
</gene>
<evidence type="ECO:0000313" key="3">
    <source>
        <dbReference type="Proteomes" id="UP000290439"/>
    </source>
</evidence>
<dbReference type="SUPFAM" id="SSF53474">
    <property type="entry name" value="alpha/beta-Hydrolases"/>
    <property type="match status" value="1"/>
</dbReference>
<dbReference type="RefSeq" id="WP_130916270.1">
    <property type="nucleotide sequence ID" value="NZ_LR215973.1"/>
</dbReference>
<dbReference type="EC" id="3.7.1.14" evidence="2"/>
<dbReference type="PANTHER" id="PTHR43689">
    <property type="entry name" value="HYDROLASE"/>
    <property type="match status" value="1"/>
</dbReference>
<evidence type="ECO:0000259" key="1">
    <source>
        <dbReference type="Pfam" id="PF12697"/>
    </source>
</evidence>
<evidence type="ECO:0000313" key="2">
    <source>
        <dbReference type="EMBL" id="VFA97376.1"/>
    </source>
</evidence>
<dbReference type="PANTHER" id="PTHR43689:SF8">
    <property type="entry name" value="ALPHA_BETA-HYDROLASES SUPERFAMILY PROTEIN"/>
    <property type="match status" value="1"/>
</dbReference>
<feature type="domain" description="AB hydrolase-1" evidence="1">
    <location>
        <begin position="32"/>
        <end position="271"/>
    </location>
</feature>
<dbReference type="Pfam" id="PF12697">
    <property type="entry name" value="Abhydrolase_6"/>
    <property type="match status" value="1"/>
</dbReference>
<dbReference type="InterPro" id="IPR000073">
    <property type="entry name" value="AB_hydrolase_1"/>
</dbReference>